<gene>
    <name evidence="1" type="ORF">D3227_34785</name>
</gene>
<dbReference type="EMBL" id="QZWZ01000055">
    <property type="protein sequence ID" value="RJT28149.1"/>
    <property type="molecule type" value="Genomic_DNA"/>
</dbReference>
<dbReference type="AlphaFoldDB" id="A0A3A5K6F6"/>
<keyword evidence="2" id="KW-1185">Reference proteome</keyword>
<dbReference type="RefSeq" id="WP_120018655.1">
    <property type="nucleotide sequence ID" value="NZ_QZWZ01000055.1"/>
</dbReference>
<evidence type="ECO:0000313" key="1">
    <source>
        <dbReference type="EMBL" id="RJT28149.1"/>
    </source>
</evidence>
<organism evidence="1 2">
    <name type="scientific">Mesorhizobium waimense</name>
    <dbReference type="NCBI Taxonomy" id="1300307"/>
    <lineage>
        <taxon>Bacteria</taxon>
        <taxon>Pseudomonadati</taxon>
        <taxon>Pseudomonadota</taxon>
        <taxon>Alphaproteobacteria</taxon>
        <taxon>Hyphomicrobiales</taxon>
        <taxon>Phyllobacteriaceae</taxon>
        <taxon>Mesorhizobium</taxon>
    </lineage>
</organism>
<accession>A0A3A5K6F6</accession>
<name>A0A3A5K6F6_9HYPH</name>
<sequence length="172" mass="19862">MAGLETPEDIFDRKPTPEELTQKFNAALKELMLTPGDLATFMDKNRDYREGSATIRGIQRMVSGETRVSGEMMVIVNMLLRQHRRLKARYPDLKWERNPHGAYWAQVEDWYVYISPQTRGRWILVCSHGSSPKDYSPPFGRWLDSLEEAKAKALVCVEEGMNNLAEFDYEAT</sequence>
<dbReference type="OrthoDB" id="9554079at2"/>
<protein>
    <submittedName>
        <fullName evidence="1">Uncharacterized protein</fullName>
    </submittedName>
</protein>
<reference evidence="1 2" key="1">
    <citation type="submission" date="2018-09" db="EMBL/GenBank/DDBJ databases">
        <title>Mesorhizobium carmichaelinearum sp. nov. isolated from Carmichaelinea spp. root nodules in New Zealand.</title>
        <authorList>
            <person name="De Meyer S.E."/>
        </authorList>
    </citation>
    <scope>NUCLEOTIDE SEQUENCE [LARGE SCALE GENOMIC DNA]</scope>
    <source>
        <strain evidence="1 2">ICMP19557</strain>
    </source>
</reference>
<dbReference type="Proteomes" id="UP000272706">
    <property type="component" value="Unassembled WGS sequence"/>
</dbReference>
<evidence type="ECO:0000313" key="2">
    <source>
        <dbReference type="Proteomes" id="UP000272706"/>
    </source>
</evidence>
<comment type="caution">
    <text evidence="1">The sequence shown here is derived from an EMBL/GenBank/DDBJ whole genome shotgun (WGS) entry which is preliminary data.</text>
</comment>
<proteinExistence type="predicted"/>